<evidence type="ECO:0000256" key="1">
    <source>
        <dbReference type="SAM" id="Phobius"/>
    </source>
</evidence>
<feature type="transmembrane region" description="Helical" evidence="1">
    <location>
        <begin position="24"/>
        <end position="41"/>
    </location>
</feature>
<dbReference type="AlphaFoldDB" id="A0A419T4B7"/>
<gene>
    <name evidence="3" type="ORF">BET03_03095</name>
</gene>
<feature type="transmembrane region" description="Helical" evidence="1">
    <location>
        <begin position="110"/>
        <end position="126"/>
    </location>
</feature>
<keyword evidence="4" id="KW-1185">Reference proteome</keyword>
<dbReference type="NCBIfam" id="NF037970">
    <property type="entry name" value="vanZ_1"/>
    <property type="match status" value="1"/>
</dbReference>
<sequence length="168" mass="19262">MECLGNNNLVKTYNVEVYNLEKRIIFIILTVIWLIVIFTFSSQEGDISDENSMKIATQISRAAKNFRLDGNIKTFNFVTRKIGHFGEYFILTILIFGILSTTNINDKYKYIFAWIIPVIYAIIDEYNQRFIAGRSGTIKDVVIDSIGAVAAIIFIFSFTYIRAARDDT</sequence>
<name>A0A419T4B7_9FIRM</name>
<feature type="transmembrane region" description="Helical" evidence="1">
    <location>
        <begin position="85"/>
        <end position="104"/>
    </location>
</feature>
<feature type="transmembrane region" description="Helical" evidence="1">
    <location>
        <begin position="138"/>
        <end position="161"/>
    </location>
</feature>
<keyword evidence="1" id="KW-0812">Transmembrane</keyword>
<dbReference type="Pfam" id="PF04892">
    <property type="entry name" value="VanZ"/>
    <property type="match status" value="1"/>
</dbReference>
<reference evidence="3 4" key="1">
    <citation type="submission" date="2016-08" db="EMBL/GenBank/DDBJ databases">
        <title>Novel Firmicutes and Novel Genomes.</title>
        <authorList>
            <person name="Poppleton D.I."/>
            <person name="Gribaldo S."/>
        </authorList>
    </citation>
    <scope>NUCLEOTIDE SEQUENCE [LARGE SCALE GENOMIC DNA]</scope>
    <source>
        <strain evidence="3 4">CTT3</strain>
    </source>
</reference>
<feature type="domain" description="VanZ-like" evidence="2">
    <location>
        <begin position="26"/>
        <end position="156"/>
    </location>
</feature>
<keyword evidence="1" id="KW-1133">Transmembrane helix</keyword>
<evidence type="ECO:0000313" key="4">
    <source>
        <dbReference type="Proteomes" id="UP000284177"/>
    </source>
</evidence>
<organism evidence="3 4">
    <name type="scientific">Thermohalobacter berrensis</name>
    <dbReference type="NCBI Taxonomy" id="99594"/>
    <lineage>
        <taxon>Bacteria</taxon>
        <taxon>Bacillati</taxon>
        <taxon>Bacillota</taxon>
        <taxon>Tissierellia</taxon>
        <taxon>Tissierellales</taxon>
        <taxon>Thermohalobacteraceae</taxon>
        <taxon>Thermohalobacter</taxon>
    </lineage>
</organism>
<dbReference type="InterPro" id="IPR006976">
    <property type="entry name" value="VanZ-like"/>
</dbReference>
<dbReference type="Proteomes" id="UP000284177">
    <property type="component" value="Unassembled WGS sequence"/>
</dbReference>
<comment type="caution">
    <text evidence="3">The sequence shown here is derived from an EMBL/GenBank/DDBJ whole genome shotgun (WGS) entry which is preliminary data.</text>
</comment>
<evidence type="ECO:0000313" key="3">
    <source>
        <dbReference type="EMBL" id="RKD32311.1"/>
    </source>
</evidence>
<dbReference type="OrthoDB" id="291892at2"/>
<keyword evidence="1" id="KW-0472">Membrane</keyword>
<protein>
    <recommendedName>
        <fullName evidence="2">VanZ-like domain-containing protein</fullName>
    </recommendedName>
</protein>
<proteinExistence type="predicted"/>
<evidence type="ECO:0000259" key="2">
    <source>
        <dbReference type="Pfam" id="PF04892"/>
    </source>
</evidence>
<dbReference type="EMBL" id="MCIB01000012">
    <property type="protein sequence ID" value="RKD32311.1"/>
    <property type="molecule type" value="Genomic_DNA"/>
</dbReference>
<accession>A0A419T4B7</accession>
<dbReference type="InterPro" id="IPR016747">
    <property type="entry name" value="Phosphotransbutyrylase"/>
</dbReference>
<dbReference type="PIRSF" id="PIRSF019083">
    <property type="entry name" value="UCP019083_VanZ"/>
    <property type="match status" value="1"/>
</dbReference>